<proteinExistence type="predicted"/>
<dbReference type="InterPro" id="IPR029068">
    <property type="entry name" value="Glyas_Bleomycin-R_OHBP_Dase"/>
</dbReference>
<keyword evidence="3" id="KW-1185">Reference proteome</keyword>
<evidence type="ECO:0000313" key="2">
    <source>
        <dbReference type="EMBL" id="MFC4133812.1"/>
    </source>
</evidence>
<dbReference type="Gene3D" id="3.10.180.10">
    <property type="entry name" value="2,3-Dihydroxybiphenyl 1,2-Dioxygenase, domain 1"/>
    <property type="match status" value="1"/>
</dbReference>
<dbReference type="RefSeq" id="WP_253755880.1">
    <property type="nucleotide sequence ID" value="NZ_JAMZDZ010000001.1"/>
</dbReference>
<accession>A0ABV8LTT3</accession>
<sequence length="210" mass="23175">MAISIPVLWSGNLPETLAFYQVLGYTVTYEMTRPYAYGVVERDGFQLHFGPTPKGVTAEEAYVGCLIMVDEVAAWHAEFKTALRGHYGRIPARGTPRITRFRPGQTRFTVVDPVGNSVIYIQQGEPDLEYGGSKELTGLAKVLDNARIFRDYKNDDGNAIRVIETGLRRFGDTAPAVDRERALAMLAELQSESQSASRSALDAADQPEDA</sequence>
<dbReference type="SUPFAM" id="SSF54593">
    <property type="entry name" value="Glyoxalase/Bleomycin resistance protein/Dihydroxybiphenyl dioxygenase"/>
    <property type="match status" value="1"/>
</dbReference>
<evidence type="ECO:0000313" key="3">
    <source>
        <dbReference type="Proteomes" id="UP001595816"/>
    </source>
</evidence>
<organism evidence="2 3">
    <name type="scientific">Hamadaea flava</name>
    <dbReference type="NCBI Taxonomy" id="1742688"/>
    <lineage>
        <taxon>Bacteria</taxon>
        <taxon>Bacillati</taxon>
        <taxon>Actinomycetota</taxon>
        <taxon>Actinomycetes</taxon>
        <taxon>Micromonosporales</taxon>
        <taxon>Micromonosporaceae</taxon>
        <taxon>Hamadaea</taxon>
    </lineage>
</organism>
<dbReference type="EMBL" id="JBHSAY010000014">
    <property type="protein sequence ID" value="MFC4133812.1"/>
    <property type="molecule type" value="Genomic_DNA"/>
</dbReference>
<name>A0ABV8LTT3_9ACTN</name>
<gene>
    <name evidence="2" type="ORF">ACFOZ4_24635</name>
</gene>
<comment type="caution">
    <text evidence="2">The sequence shown here is derived from an EMBL/GenBank/DDBJ whole genome shotgun (WGS) entry which is preliminary data.</text>
</comment>
<feature type="region of interest" description="Disordered" evidence="1">
    <location>
        <begin position="188"/>
        <end position="210"/>
    </location>
</feature>
<dbReference type="Proteomes" id="UP001595816">
    <property type="component" value="Unassembled WGS sequence"/>
</dbReference>
<protein>
    <submittedName>
        <fullName evidence="2">Glyoxalase</fullName>
    </submittedName>
</protein>
<reference evidence="3" key="1">
    <citation type="journal article" date="2019" name="Int. J. Syst. Evol. Microbiol.">
        <title>The Global Catalogue of Microorganisms (GCM) 10K type strain sequencing project: providing services to taxonomists for standard genome sequencing and annotation.</title>
        <authorList>
            <consortium name="The Broad Institute Genomics Platform"/>
            <consortium name="The Broad Institute Genome Sequencing Center for Infectious Disease"/>
            <person name="Wu L."/>
            <person name="Ma J."/>
        </authorList>
    </citation>
    <scope>NUCLEOTIDE SEQUENCE [LARGE SCALE GENOMIC DNA]</scope>
    <source>
        <strain evidence="3">CGMCC 4.7289</strain>
    </source>
</reference>
<evidence type="ECO:0000256" key="1">
    <source>
        <dbReference type="SAM" id="MobiDB-lite"/>
    </source>
</evidence>